<dbReference type="InterPro" id="IPR032675">
    <property type="entry name" value="LRR_dom_sf"/>
</dbReference>
<evidence type="ECO:0000313" key="3">
    <source>
        <dbReference type="EMBL" id="KAK7111899.1"/>
    </source>
</evidence>
<dbReference type="EMBL" id="JBAMIC010000002">
    <property type="protein sequence ID" value="KAK7111899.1"/>
    <property type="molecule type" value="Genomic_DNA"/>
</dbReference>
<dbReference type="PROSITE" id="PS51450">
    <property type="entry name" value="LRR"/>
    <property type="match status" value="1"/>
</dbReference>
<dbReference type="PANTHER" id="PTHR48051:SF1">
    <property type="entry name" value="RAS SUPPRESSOR PROTEIN 1"/>
    <property type="match status" value="1"/>
</dbReference>
<reference evidence="3 4" key="1">
    <citation type="submission" date="2024-02" db="EMBL/GenBank/DDBJ databases">
        <title>Chromosome-scale genome assembly of the rough periwinkle Littorina saxatilis.</title>
        <authorList>
            <person name="De Jode A."/>
            <person name="Faria R."/>
            <person name="Formenti G."/>
            <person name="Sims Y."/>
            <person name="Smith T.P."/>
            <person name="Tracey A."/>
            <person name="Wood J.M.D."/>
            <person name="Zagrodzka Z.B."/>
            <person name="Johannesson K."/>
            <person name="Butlin R.K."/>
            <person name="Leder E.H."/>
        </authorList>
    </citation>
    <scope>NUCLEOTIDE SEQUENCE [LARGE SCALE GENOMIC DNA]</scope>
    <source>
        <strain evidence="3">Snail1</strain>
        <tissue evidence="3">Muscle</tissue>
    </source>
</reference>
<gene>
    <name evidence="3" type="ORF">V1264_011452</name>
</gene>
<keyword evidence="4" id="KW-1185">Reference proteome</keyword>
<evidence type="ECO:0000256" key="1">
    <source>
        <dbReference type="ARBA" id="ARBA00022614"/>
    </source>
</evidence>
<dbReference type="Gene3D" id="3.80.10.10">
    <property type="entry name" value="Ribonuclease Inhibitor"/>
    <property type="match status" value="1"/>
</dbReference>
<keyword evidence="2" id="KW-0677">Repeat</keyword>
<evidence type="ECO:0000256" key="2">
    <source>
        <dbReference type="ARBA" id="ARBA00022737"/>
    </source>
</evidence>
<dbReference type="AlphaFoldDB" id="A0AAN9BV35"/>
<dbReference type="Pfam" id="PF13855">
    <property type="entry name" value="LRR_8"/>
    <property type="match status" value="1"/>
</dbReference>
<dbReference type="InterPro" id="IPR001611">
    <property type="entry name" value="Leu-rich_rpt"/>
</dbReference>
<comment type="caution">
    <text evidence="3">The sequence shown here is derived from an EMBL/GenBank/DDBJ whole genome shotgun (WGS) entry which is preliminary data.</text>
</comment>
<sequence>MAGVGVTKVVNRCEQAKESKRLDLSECELVHVPDAVFMLMRNAALEVEVCNLSANVLRRLPAKLAIKFSNLTDLNLSSNHLNSLPDELRQVSGLASLDISHNEFDVVPPVVYRFDALRKFNAEKNRIKEVNINRLKAISSLSEVNFQDNPLSDEVHNQLQEITVVSVLLTPRDAELDAVD</sequence>
<dbReference type="Proteomes" id="UP001374579">
    <property type="component" value="Unassembled WGS sequence"/>
</dbReference>
<dbReference type="PANTHER" id="PTHR48051">
    <property type="match status" value="1"/>
</dbReference>
<keyword evidence="1" id="KW-0433">Leucine-rich repeat</keyword>
<dbReference type="InterPro" id="IPR050216">
    <property type="entry name" value="LRR_domain-containing"/>
</dbReference>
<evidence type="ECO:0000313" key="4">
    <source>
        <dbReference type="Proteomes" id="UP001374579"/>
    </source>
</evidence>
<accession>A0AAN9BV35</accession>
<dbReference type="SUPFAM" id="SSF52075">
    <property type="entry name" value="Outer arm dynein light chain 1"/>
    <property type="match status" value="1"/>
</dbReference>
<organism evidence="3 4">
    <name type="scientific">Littorina saxatilis</name>
    <dbReference type="NCBI Taxonomy" id="31220"/>
    <lineage>
        <taxon>Eukaryota</taxon>
        <taxon>Metazoa</taxon>
        <taxon>Spiralia</taxon>
        <taxon>Lophotrochozoa</taxon>
        <taxon>Mollusca</taxon>
        <taxon>Gastropoda</taxon>
        <taxon>Caenogastropoda</taxon>
        <taxon>Littorinimorpha</taxon>
        <taxon>Littorinoidea</taxon>
        <taxon>Littorinidae</taxon>
        <taxon>Littorina</taxon>
    </lineage>
</organism>
<dbReference type="GO" id="GO:0005737">
    <property type="term" value="C:cytoplasm"/>
    <property type="evidence" value="ECO:0007669"/>
    <property type="project" value="TreeGrafter"/>
</dbReference>
<evidence type="ECO:0008006" key="5">
    <source>
        <dbReference type="Google" id="ProtNLM"/>
    </source>
</evidence>
<proteinExistence type="predicted"/>
<protein>
    <recommendedName>
        <fullName evidence="5">Leucine-rich repeat-containing protein 20</fullName>
    </recommendedName>
</protein>
<name>A0AAN9BV35_9CAEN</name>